<dbReference type="Pfam" id="PF00201">
    <property type="entry name" value="UDPGT"/>
    <property type="match status" value="1"/>
</dbReference>
<reference evidence="5" key="1">
    <citation type="submission" date="2019-09" db="EMBL/GenBank/DDBJ databases">
        <authorList>
            <person name="Zhang L."/>
        </authorList>
    </citation>
    <scope>NUCLEOTIDE SEQUENCE</scope>
</reference>
<dbReference type="AlphaFoldDB" id="A0A5K0YBU0"/>
<dbReference type="SUPFAM" id="SSF53756">
    <property type="entry name" value="UDP-Glycosyltransferase/glycogen phosphorylase"/>
    <property type="match status" value="1"/>
</dbReference>
<dbReference type="GO" id="GO:0035251">
    <property type="term" value="F:UDP-glucosyltransferase activity"/>
    <property type="evidence" value="ECO:0007669"/>
    <property type="project" value="TreeGrafter"/>
</dbReference>
<organism evidence="5">
    <name type="scientific">Nymphaea colorata</name>
    <name type="common">pocket water lily</name>
    <dbReference type="NCBI Taxonomy" id="210225"/>
    <lineage>
        <taxon>Eukaryota</taxon>
        <taxon>Viridiplantae</taxon>
        <taxon>Streptophyta</taxon>
        <taxon>Embryophyta</taxon>
        <taxon>Tracheophyta</taxon>
        <taxon>Spermatophyta</taxon>
        <taxon>Magnoliopsida</taxon>
        <taxon>Nymphaeales</taxon>
        <taxon>Nymphaeaceae</taxon>
        <taxon>Nymphaea</taxon>
    </lineage>
</organism>
<protein>
    <recommendedName>
        <fullName evidence="4">Glycosyltransferase</fullName>
        <ecNumber evidence="4">2.4.1.-</ecNumber>
    </recommendedName>
</protein>
<dbReference type="Gene3D" id="3.40.50.2000">
    <property type="entry name" value="Glycogen Phosphorylase B"/>
    <property type="match status" value="2"/>
</dbReference>
<comment type="similarity">
    <text evidence="1 3">Belongs to the UDP-glycosyltransferase family.</text>
</comment>
<keyword evidence="3" id="KW-0328">Glycosyltransferase</keyword>
<evidence type="ECO:0000256" key="3">
    <source>
        <dbReference type="RuleBase" id="RU003718"/>
    </source>
</evidence>
<gene>
    <name evidence="5" type="ORF">NYM_LOCUS7707</name>
</gene>
<accession>A0A5K0YBU0</accession>
<dbReference type="EMBL" id="LR721777">
    <property type="protein sequence ID" value="VVV75336.1"/>
    <property type="molecule type" value="Genomic_DNA"/>
</dbReference>
<dbReference type="InterPro" id="IPR002213">
    <property type="entry name" value="UDP_glucos_trans"/>
</dbReference>
<sequence length="492" mass="54067">MAETPRMIIFPFMAQGHALPLLDLAKMLSYQGIKITIFTTPANSNFILHNLSQTPNVELEVLEFPHSQDLPPHCENTHQLPSMDLFLPFLLATKRLQQPFDLSLQKMVDSGDVAAAAAVRPLCIISDFFLPWTLDSASKFDIPRLVFQGMSAYASSVLRALASLQPLTNALLDSEVFEVPGLPTKVLLTKAEMPKISTDPDLDCSGPLPELIYECYRAELQSHGAILNTFLELEPLYVAHVLSCYYRQGWCLGPLFLFDEVAEGRRGAESPHVRSTCSSWLDGHADRPGSVIYASFGTQAPVSDSQQTEIACGLEASGCPFVLVVRSKTWLAPEGLEERLAGRGLVLREWTPQWLILSHPAVGGFLTHCGWNSVLESLSAGVPMLTWPIIADQTANQKMVVDELGAGILTVAPIERVRVGVVERETVRGRVVELMLGEEGRRARARAMEIGCAAKRAVGPSGSSRTSLRSMIGHLRRWPELPYNSDGNERAV</sequence>
<dbReference type="PANTHER" id="PTHR48047">
    <property type="entry name" value="GLYCOSYLTRANSFERASE"/>
    <property type="match status" value="1"/>
</dbReference>
<dbReference type="PANTHER" id="PTHR48047:SF218">
    <property type="entry name" value="GLYCOSYLTRANSFERASE"/>
    <property type="match status" value="1"/>
</dbReference>
<dbReference type="CDD" id="cd03784">
    <property type="entry name" value="GT1_Gtf-like"/>
    <property type="match status" value="1"/>
</dbReference>
<proteinExistence type="inferred from homology"/>
<name>A0A5K0YBU0_9MAGN</name>
<dbReference type="PROSITE" id="PS00375">
    <property type="entry name" value="UDPGT"/>
    <property type="match status" value="1"/>
</dbReference>
<evidence type="ECO:0000256" key="2">
    <source>
        <dbReference type="ARBA" id="ARBA00022679"/>
    </source>
</evidence>
<evidence type="ECO:0000256" key="4">
    <source>
        <dbReference type="RuleBase" id="RU362057"/>
    </source>
</evidence>
<dbReference type="FunFam" id="3.40.50.2000:FF:000060">
    <property type="entry name" value="Glycosyltransferase"/>
    <property type="match status" value="1"/>
</dbReference>
<dbReference type="Gramene" id="NC12G0038860.1">
    <property type="protein sequence ID" value="NC12G0038860.1:cds"/>
    <property type="gene ID" value="NC12G0038860"/>
</dbReference>
<keyword evidence="2 3" id="KW-0808">Transferase</keyword>
<evidence type="ECO:0000313" key="5">
    <source>
        <dbReference type="EMBL" id="VVV75336.1"/>
    </source>
</evidence>
<evidence type="ECO:0000256" key="1">
    <source>
        <dbReference type="ARBA" id="ARBA00009995"/>
    </source>
</evidence>
<dbReference type="EC" id="2.4.1.-" evidence="4"/>
<dbReference type="InterPro" id="IPR035595">
    <property type="entry name" value="UDP_glycos_trans_CS"/>
</dbReference>